<reference evidence="1 2" key="1">
    <citation type="submission" date="2014-09" db="EMBL/GenBank/DDBJ databases">
        <authorList>
            <person name="Ellenberger Sabrina"/>
        </authorList>
    </citation>
    <scope>NUCLEOTIDE SEQUENCE [LARGE SCALE GENOMIC DNA]</scope>
    <source>
        <strain evidence="1 2">CBS 412.66</strain>
    </source>
</reference>
<sequence>MDKSKVHLQKLSVYANKKTIATQLRSLKQSVQRHSVKQLDIYSRGNVAADGKTGCGICLLLPSFTGLRSLNMLKESLSRKEGYEYRIMPHLLRRAPLLEHLVVCFVNISRVTEKSLAMPQHPFKFLELSHFYCDSAKQLREFSPQ</sequence>
<protein>
    <submittedName>
        <fullName evidence="1">Uncharacterized protein</fullName>
    </submittedName>
</protein>
<keyword evidence="2" id="KW-1185">Reference proteome</keyword>
<accession>A0A0B7N790</accession>
<dbReference type="OrthoDB" id="2241663at2759"/>
<dbReference type="AlphaFoldDB" id="A0A0B7N790"/>
<proteinExistence type="predicted"/>
<gene>
    <name evidence="1" type="primary">PARPA_08421.1 scaffold 32947</name>
</gene>
<evidence type="ECO:0000313" key="2">
    <source>
        <dbReference type="Proteomes" id="UP000054107"/>
    </source>
</evidence>
<organism evidence="1 2">
    <name type="scientific">Parasitella parasitica</name>
    <dbReference type="NCBI Taxonomy" id="35722"/>
    <lineage>
        <taxon>Eukaryota</taxon>
        <taxon>Fungi</taxon>
        <taxon>Fungi incertae sedis</taxon>
        <taxon>Mucoromycota</taxon>
        <taxon>Mucoromycotina</taxon>
        <taxon>Mucoromycetes</taxon>
        <taxon>Mucorales</taxon>
        <taxon>Mucorineae</taxon>
        <taxon>Mucoraceae</taxon>
        <taxon>Parasitella</taxon>
    </lineage>
</organism>
<evidence type="ECO:0000313" key="1">
    <source>
        <dbReference type="EMBL" id="CEP14253.1"/>
    </source>
</evidence>
<dbReference type="Proteomes" id="UP000054107">
    <property type="component" value="Unassembled WGS sequence"/>
</dbReference>
<name>A0A0B7N790_9FUNG</name>
<dbReference type="EMBL" id="LN731097">
    <property type="protein sequence ID" value="CEP14253.1"/>
    <property type="molecule type" value="Genomic_DNA"/>
</dbReference>